<keyword evidence="7 11" id="KW-0862">Zinc</keyword>
<feature type="transmembrane region" description="Helical" evidence="11">
    <location>
        <begin position="408"/>
        <end position="427"/>
    </location>
</feature>
<dbReference type="GO" id="GO:0046872">
    <property type="term" value="F:metal ion binding"/>
    <property type="evidence" value="ECO:0007669"/>
    <property type="project" value="UniProtKB-KW"/>
</dbReference>
<evidence type="ECO:0000256" key="1">
    <source>
        <dbReference type="ARBA" id="ARBA00001947"/>
    </source>
</evidence>
<dbReference type="AlphaFoldDB" id="A0A4R2EKS8"/>
<evidence type="ECO:0000256" key="3">
    <source>
        <dbReference type="ARBA" id="ARBA00007931"/>
    </source>
</evidence>
<dbReference type="GO" id="GO:0006508">
    <property type="term" value="P:proteolysis"/>
    <property type="evidence" value="ECO:0007669"/>
    <property type="project" value="UniProtKB-KW"/>
</dbReference>
<keyword evidence="6 11" id="KW-0378">Hydrolase</keyword>
<reference evidence="13 14" key="1">
    <citation type="submission" date="2019-03" db="EMBL/GenBank/DDBJ databases">
        <title>Genomic Encyclopedia of Archaeal and Bacterial Type Strains, Phase II (KMG-II): from individual species to whole genera.</title>
        <authorList>
            <person name="Goeker M."/>
        </authorList>
    </citation>
    <scope>NUCLEOTIDE SEQUENCE [LARGE SCALE GENOMIC DNA]</scope>
    <source>
        <strain evidence="13 14">RL-C</strain>
    </source>
</reference>
<feature type="transmembrane region" description="Helical" evidence="11">
    <location>
        <begin position="369"/>
        <end position="396"/>
    </location>
</feature>
<dbReference type="InterPro" id="IPR036034">
    <property type="entry name" value="PDZ_sf"/>
</dbReference>
<dbReference type="GO" id="GO:0016020">
    <property type="term" value="C:membrane"/>
    <property type="evidence" value="ECO:0007669"/>
    <property type="project" value="UniProtKB-SubCell"/>
</dbReference>
<keyword evidence="14" id="KW-1185">Reference proteome</keyword>
<comment type="similarity">
    <text evidence="3 11">Belongs to the peptidase M50B family.</text>
</comment>
<keyword evidence="10 11" id="KW-0472">Membrane</keyword>
<dbReference type="RefSeq" id="WP_131838832.1">
    <property type="nucleotide sequence ID" value="NZ_SLWB01000005.1"/>
</dbReference>
<feature type="domain" description="Peptidase M50" evidence="12">
    <location>
        <begin position="10"/>
        <end position="423"/>
    </location>
</feature>
<evidence type="ECO:0000256" key="7">
    <source>
        <dbReference type="ARBA" id="ARBA00022833"/>
    </source>
</evidence>
<dbReference type="PANTHER" id="PTHR42837">
    <property type="entry name" value="REGULATOR OF SIGMA-E PROTEASE RSEP"/>
    <property type="match status" value="1"/>
</dbReference>
<dbReference type="PANTHER" id="PTHR42837:SF2">
    <property type="entry name" value="MEMBRANE METALLOPROTEASE ARASP2, CHLOROPLASTIC-RELATED"/>
    <property type="match status" value="1"/>
</dbReference>
<keyword evidence="9 11" id="KW-0482">Metalloprotease</keyword>
<feature type="transmembrane region" description="Helical" evidence="11">
    <location>
        <begin position="103"/>
        <end position="128"/>
    </location>
</feature>
<evidence type="ECO:0000256" key="5">
    <source>
        <dbReference type="ARBA" id="ARBA00022692"/>
    </source>
</evidence>
<dbReference type="OrthoDB" id="9782003at2"/>
<dbReference type="EMBL" id="SLWB01000005">
    <property type="protein sequence ID" value="TCN68807.1"/>
    <property type="molecule type" value="Genomic_DNA"/>
</dbReference>
<evidence type="ECO:0000256" key="2">
    <source>
        <dbReference type="ARBA" id="ARBA00004141"/>
    </source>
</evidence>
<dbReference type="Gene3D" id="2.30.42.10">
    <property type="match status" value="2"/>
</dbReference>
<dbReference type="InterPro" id="IPR008915">
    <property type="entry name" value="Peptidase_M50"/>
</dbReference>
<feature type="transmembrane region" description="Helical" evidence="11">
    <location>
        <begin position="6"/>
        <end position="28"/>
    </location>
</feature>
<sequence>MEILVRVAQLLLSLSILVLLHEAGHFFFSKLFKIRVEKFYLFFNPWFSLFKFKKGDTEYGVGWLPLGGYVKIAGMIDESMDKEQMKEPVQPWEFRAKPSWQRLLVMIGGVLVNFLLALVIYIAVLYTWGEEYVANKDVTYGIQADSLAQRIGFRNGDKIISLDGKPLENIATLQGDIVLNEVKNVLVERDGKQVNVAISPKFVPEILKAKGMFGPRVKYIVADVADGMPAKAAGVKAGDRFIKADTSTFEYVDEFKSYFAAHKNKKITVAALRGNDTVSFSIVPNSQGLIGTMFTTYEQFKISKIEYGFWESIPAGIDHGIDKAVKYVQQLKLIVKPETKAYESLGGFIAIGKIFPGSWDWGAFWEMTAFLSIILAIMNILPIPALDGGHVMFLLYEMVTRRKPSEKFMEYAQIVGMVILLALLIYANGNDIIKLFR</sequence>
<name>A0A4R2EKS8_9BACT</name>
<dbReference type="Proteomes" id="UP000294830">
    <property type="component" value="Unassembled WGS sequence"/>
</dbReference>
<evidence type="ECO:0000256" key="11">
    <source>
        <dbReference type="RuleBase" id="RU362031"/>
    </source>
</evidence>
<keyword evidence="8 11" id="KW-1133">Transmembrane helix</keyword>
<evidence type="ECO:0000256" key="10">
    <source>
        <dbReference type="ARBA" id="ARBA00023136"/>
    </source>
</evidence>
<evidence type="ECO:0000259" key="12">
    <source>
        <dbReference type="Pfam" id="PF02163"/>
    </source>
</evidence>
<evidence type="ECO:0000256" key="8">
    <source>
        <dbReference type="ARBA" id="ARBA00022989"/>
    </source>
</evidence>
<keyword evidence="5 11" id="KW-0812">Transmembrane</keyword>
<gene>
    <name evidence="13" type="ORF">CLV25_1058</name>
</gene>
<dbReference type="SUPFAM" id="SSF50156">
    <property type="entry name" value="PDZ domain-like"/>
    <property type="match status" value="2"/>
</dbReference>
<keyword evidence="11" id="KW-0479">Metal-binding</keyword>
<dbReference type="Pfam" id="PF02163">
    <property type="entry name" value="Peptidase_M50"/>
    <property type="match status" value="1"/>
</dbReference>
<dbReference type="EC" id="3.4.24.-" evidence="11"/>
<dbReference type="InterPro" id="IPR004387">
    <property type="entry name" value="Pept_M50_Zn"/>
</dbReference>
<comment type="cofactor">
    <cofactor evidence="1 11">
        <name>Zn(2+)</name>
        <dbReference type="ChEBI" id="CHEBI:29105"/>
    </cofactor>
</comment>
<protein>
    <recommendedName>
        <fullName evidence="11">Zinc metalloprotease</fullName>
        <ecNumber evidence="11">3.4.24.-</ecNumber>
    </recommendedName>
</protein>
<dbReference type="GO" id="GO:0004222">
    <property type="term" value="F:metalloendopeptidase activity"/>
    <property type="evidence" value="ECO:0007669"/>
    <property type="project" value="InterPro"/>
</dbReference>
<comment type="caution">
    <text evidence="13">The sequence shown here is derived from an EMBL/GenBank/DDBJ whole genome shotgun (WGS) entry which is preliminary data.</text>
</comment>
<comment type="subcellular location">
    <subcellularLocation>
        <location evidence="2">Membrane</location>
        <topology evidence="2">Multi-pass membrane protein</topology>
    </subcellularLocation>
</comment>
<accession>A0A4R2EKS8</accession>
<dbReference type="NCBIfam" id="TIGR00054">
    <property type="entry name" value="RIP metalloprotease RseP"/>
    <property type="match status" value="1"/>
</dbReference>
<proteinExistence type="inferred from homology"/>
<evidence type="ECO:0000256" key="9">
    <source>
        <dbReference type="ARBA" id="ARBA00023049"/>
    </source>
</evidence>
<evidence type="ECO:0000256" key="6">
    <source>
        <dbReference type="ARBA" id="ARBA00022801"/>
    </source>
</evidence>
<evidence type="ECO:0000313" key="14">
    <source>
        <dbReference type="Proteomes" id="UP000294830"/>
    </source>
</evidence>
<evidence type="ECO:0000256" key="4">
    <source>
        <dbReference type="ARBA" id="ARBA00022670"/>
    </source>
</evidence>
<evidence type="ECO:0000313" key="13">
    <source>
        <dbReference type="EMBL" id="TCN68807.1"/>
    </source>
</evidence>
<organism evidence="13 14">
    <name type="scientific">Acetobacteroides hydrogenigenes</name>
    <dbReference type="NCBI Taxonomy" id="979970"/>
    <lineage>
        <taxon>Bacteria</taxon>
        <taxon>Pseudomonadati</taxon>
        <taxon>Bacteroidota</taxon>
        <taxon>Bacteroidia</taxon>
        <taxon>Bacteroidales</taxon>
        <taxon>Rikenellaceae</taxon>
        <taxon>Acetobacteroides</taxon>
    </lineage>
</organism>
<keyword evidence="4 13" id="KW-0645">Protease</keyword>
<dbReference type="CDD" id="cd06163">
    <property type="entry name" value="S2P-M50_PDZ_RseP-like"/>
    <property type="match status" value="1"/>
</dbReference>